<dbReference type="AlphaFoldDB" id="A0A9P8W1R1"/>
<evidence type="ECO:0000313" key="1">
    <source>
        <dbReference type="EMBL" id="KAH6888028.1"/>
    </source>
</evidence>
<organism evidence="1 2">
    <name type="scientific">Thelonectria olida</name>
    <dbReference type="NCBI Taxonomy" id="1576542"/>
    <lineage>
        <taxon>Eukaryota</taxon>
        <taxon>Fungi</taxon>
        <taxon>Dikarya</taxon>
        <taxon>Ascomycota</taxon>
        <taxon>Pezizomycotina</taxon>
        <taxon>Sordariomycetes</taxon>
        <taxon>Hypocreomycetidae</taxon>
        <taxon>Hypocreales</taxon>
        <taxon>Nectriaceae</taxon>
        <taxon>Thelonectria</taxon>
    </lineage>
</organism>
<proteinExistence type="predicted"/>
<dbReference type="EMBL" id="JAGPYM010000013">
    <property type="protein sequence ID" value="KAH6888028.1"/>
    <property type="molecule type" value="Genomic_DNA"/>
</dbReference>
<dbReference type="Proteomes" id="UP000777438">
    <property type="component" value="Unassembled WGS sequence"/>
</dbReference>
<sequence>MAMFLRSLIHPPICWAKPVSSAQQRARFPLPLSTTDGHKGSFLAARPRLREESIHVHIERILFSGHPIPHKLLVRAVSDTDGRVDNQMVARWAYSYYSCHSYIFA</sequence>
<protein>
    <submittedName>
        <fullName evidence="1">Uncharacterized protein</fullName>
    </submittedName>
</protein>
<accession>A0A9P8W1R1</accession>
<comment type="caution">
    <text evidence="1">The sequence shown here is derived from an EMBL/GenBank/DDBJ whole genome shotgun (WGS) entry which is preliminary data.</text>
</comment>
<gene>
    <name evidence="1" type="ORF">B0T10DRAFT_65858</name>
</gene>
<reference evidence="1 2" key="1">
    <citation type="journal article" date="2021" name="Nat. Commun.">
        <title>Genetic determinants of endophytism in the Arabidopsis root mycobiome.</title>
        <authorList>
            <person name="Mesny F."/>
            <person name="Miyauchi S."/>
            <person name="Thiergart T."/>
            <person name="Pickel B."/>
            <person name="Atanasova L."/>
            <person name="Karlsson M."/>
            <person name="Huettel B."/>
            <person name="Barry K.W."/>
            <person name="Haridas S."/>
            <person name="Chen C."/>
            <person name="Bauer D."/>
            <person name="Andreopoulos W."/>
            <person name="Pangilinan J."/>
            <person name="LaButti K."/>
            <person name="Riley R."/>
            <person name="Lipzen A."/>
            <person name="Clum A."/>
            <person name="Drula E."/>
            <person name="Henrissat B."/>
            <person name="Kohler A."/>
            <person name="Grigoriev I.V."/>
            <person name="Martin F.M."/>
            <person name="Hacquard S."/>
        </authorList>
    </citation>
    <scope>NUCLEOTIDE SEQUENCE [LARGE SCALE GENOMIC DNA]</scope>
    <source>
        <strain evidence="1 2">MPI-CAGE-CH-0241</strain>
    </source>
</reference>
<name>A0A9P8W1R1_9HYPO</name>
<keyword evidence="2" id="KW-1185">Reference proteome</keyword>
<evidence type="ECO:0000313" key="2">
    <source>
        <dbReference type="Proteomes" id="UP000777438"/>
    </source>
</evidence>